<dbReference type="PANTHER" id="PTHR42829">
    <property type="entry name" value="NADH-UBIQUINONE OXIDOREDUCTASE CHAIN 5"/>
    <property type="match status" value="1"/>
</dbReference>
<evidence type="ECO:0000256" key="4">
    <source>
        <dbReference type="ARBA" id="ARBA00023136"/>
    </source>
</evidence>
<evidence type="ECO:0000259" key="8">
    <source>
        <dbReference type="Pfam" id="PF00361"/>
    </source>
</evidence>
<feature type="transmembrane region" description="Helical" evidence="7">
    <location>
        <begin position="265"/>
        <end position="283"/>
    </location>
</feature>
<dbReference type="InterPro" id="IPR001750">
    <property type="entry name" value="ND/Mrp_TM"/>
</dbReference>
<dbReference type="Pfam" id="PF00662">
    <property type="entry name" value="Proton_antipo_N"/>
    <property type="match status" value="1"/>
</dbReference>
<evidence type="ECO:0000259" key="9">
    <source>
        <dbReference type="Pfam" id="PF00662"/>
    </source>
</evidence>
<evidence type="ECO:0000256" key="7">
    <source>
        <dbReference type="SAM" id="Phobius"/>
    </source>
</evidence>
<feature type="transmembrane region" description="Helical" evidence="7">
    <location>
        <begin position="127"/>
        <end position="145"/>
    </location>
</feature>
<name>A0ABT6FF75_9BACT</name>
<proteinExistence type="predicted"/>
<evidence type="ECO:0000256" key="2">
    <source>
        <dbReference type="ARBA" id="ARBA00022692"/>
    </source>
</evidence>
<evidence type="ECO:0000313" key="10">
    <source>
        <dbReference type="EMBL" id="MDG3006219.1"/>
    </source>
</evidence>
<accession>A0ABT6FF75</accession>
<feature type="transmembrane region" description="Helical" evidence="7">
    <location>
        <begin position="289"/>
        <end position="310"/>
    </location>
</feature>
<dbReference type="Proteomes" id="UP001216907">
    <property type="component" value="Unassembled WGS sequence"/>
</dbReference>
<feature type="domain" description="NADH:quinone oxidoreductase/Mrp antiporter transmembrane" evidence="8">
    <location>
        <begin position="149"/>
        <end position="363"/>
    </location>
</feature>
<dbReference type="EMBL" id="JARRAG010000002">
    <property type="protein sequence ID" value="MDG3006219.1"/>
    <property type="molecule type" value="Genomic_DNA"/>
</dbReference>
<feature type="domain" description="NADH-Ubiquinone oxidoreductase (complex I) chain 5 N-terminal" evidence="9">
    <location>
        <begin position="79"/>
        <end position="128"/>
    </location>
</feature>
<comment type="caution">
    <text evidence="10">The sequence shown here is derived from an EMBL/GenBank/DDBJ whole genome shotgun (WGS) entry which is preliminary data.</text>
</comment>
<dbReference type="InterPro" id="IPR003945">
    <property type="entry name" value="NU5C-like"/>
</dbReference>
<feature type="transmembrane region" description="Helical" evidence="7">
    <location>
        <begin position="151"/>
        <end position="169"/>
    </location>
</feature>
<dbReference type="InterPro" id="IPR001516">
    <property type="entry name" value="Proton_antipo_N"/>
</dbReference>
<dbReference type="Pfam" id="PF00361">
    <property type="entry name" value="Proton_antipo_M"/>
    <property type="match status" value="1"/>
</dbReference>
<protein>
    <submittedName>
        <fullName evidence="10">Proton-conducting transporter membrane subunit</fullName>
    </submittedName>
</protein>
<dbReference type="RefSeq" id="WP_277862519.1">
    <property type="nucleotide sequence ID" value="NZ_JARRAG010000002.1"/>
</dbReference>
<feature type="region of interest" description="Disordered" evidence="6">
    <location>
        <begin position="442"/>
        <end position="472"/>
    </location>
</feature>
<keyword evidence="2 5" id="KW-0812">Transmembrane</keyword>
<feature type="transmembrane region" description="Helical" evidence="7">
    <location>
        <begin position="230"/>
        <end position="253"/>
    </location>
</feature>
<dbReference type="PANTHER" id="PTHR42829:SF2">
    <property type="entry name" value="NADH-UBIQUINONE OXIDOREDUCTASE CHAIN 5"/>
    <property type="match status" value="1"/>
</dbReference>
<keyword evidence="4 7" id="KW-0472">Membrane</keyword>
<evidence type="ECO:0000256" key="1">
    <source>
        <dbReference type="ARBA" id="ARBA00004127"/>
    </source>
</evidence>
<evidence type="ECO:0000256" key="5">
    <source>
        <dbReference type="RuleBase" id="RU000320"/>
    </source>
</evidence>
<feature type="transmembrane region" description="Helical" evidence="7">
    <location>
        <begin position="6"/>
        <end position="30"/>
    </location>
</feature>
<dbReference type="PRINTS" id="PR01434">
    <property type="entry name" value="NADHDHGNASE5"/>
</dbReference>
<feature type="transmembrane region" description="Helical" evidence="7">
    <location>
        <begin position="190"/>
        <end position="210"/>
    </location>
</feature>
<organism evidence="10 11">
    <name type="scientific">Paludisphaera mucosa</name>
    <dbReference type="NCBI Taxonomy" id="3030827"/>
    <lineage>
        <taxon>Bacteria</taxon>
        <taxon>Pseudomonadati</taxon>
        <taxon>Planctomycetota</taxon>
        <taxon>Planctomycetia</taxon>
        <taxon>Isosphaerales</taxon>
        <taxon>Isosphaeraceae</taxon>
        <taxon>Paludisphaera</taxon>
    </lineage>
</organism>
<comment type="subcellular location">
    <subcellularLocation>
        <location evidence="1">Endomembrane system</location>
        <topology evidence="1">Multi-pass membrane protein</topology>
    </subcellularLocation>
    <subcellularLocation>
        <location evidence="5">Membrane</location>
        <topology evidence="5">Multi-pass membrane protein</topology>
    </subcellularLocation>
</comment>
<keyword evidence="11" id="KW-1185">Reference proteome</keyword>
<reference evidence="10 11" key="1">
    <citation type="submission" date="2023-03" db="EMBL/GenBank/DDBJ databases">
        <title>Paludisphaera mucosa sp. nov. a novel planctomycete from northern fen.</title>
        <authorList>
            <person name="Ivanova A."/>
        </authorList>
    </citation>
    <scope>NUCLEOTIDE SEQUENCE [LARGE SCALE GENOMIC DNA]</scope>
    <source>
        <strain evidence="10 11">Pla2</strain>
    </source>
</reference>
<sequence length="472" mass="51606">MNEWVARFFGLGAVGAPLLLLSTFGLATFSDRKLSERTMARLTASCVSYGLFSVVAMFLMMLWTGDREVPVEVGDWVALPAEDFHFRLKFLFDRLSVPFSALTFMLVGVTGAFANRYLHREPGYRRFFLYFAVFLMGMVVAALAGTIETLFIGWELVGLASALLVAFFHERSAPVVNAQRIWTVYRISDAAFLIAALTLHHLSGAGDFAAFTGSGPWPQSETVIAPGQAFGVGLLLLIAAAGKSALVPFSGWLPRAMEGPTPSSAVFYGALSVHLGAYLLLRVSPILNASWLLCACVVAIGAASALFGVVAGRVQTDIKSALAYASLTQVGVITAEIGLGFRYVALIHIIGHACQRSLQLLRAPSLLNDYRLLENALGGPIPHVPGVTEQRLSPETRLRLYRIGIDRGQLDASLDRFVVRPFVRCFRWCDRMERGWTDILAGRRSRPPDHARHRHLDQVVSKATSPPIEEPS</sequence>
<gene>
    <name evidence="10" type="ORF">PZE19_20805</name>
</gene>
<feature type="transmembrane region" description="Helical" evidence="7">
    <location>
        <begin position="42"/>
        <end position="63"/>
    </location>
</feature>
<evidence type="ECO:0000256" key="3">
    <source>
        <dbReference type="ARBA" id="ARBA00022989"/>
    </source>
</evidence>
<keyword evidence="3 7" id="KW-1133">Transmembrane helix</keyword>
<evidence type="ECO:0000313" key="11">
    <source>
        <dbReference type="Proteomes" id="UP001216907"/>
    </source>
</evidence>
<feature type="transmembrane region" description="Helical" evidence="7">
    <location>
        <begin position="95"/>
        <end position="115"/>
    </location>
</feature>
<evidence type="ECO:0000256" key="6">
    <source>
        <dbReference type="SAM" id="MobiDB-lite"/>
    </source>
</evidence>